<accession>A0ABN9A9D0</accession>
<dbReference type="PANTHER" id="PTHR31004:SF1">
    <property type="entry name" value="TRANSMEMBRANE PROTEIN 79"/>
    <property type="match status" value="1"/>
</dbReference>
<reference evidence="1" key="1">
    <citation type="submission" date="2023-05" db="EMBL/GenBank/DDBJ databases">
        <authorList>
            <person name="Stuckert A."/>
        </authorList>
    </citation>
    <scope>NUCLEOTIDE SEQUENCE</scope>
</reference>
<keyword evidence="2" id="KW-1185">Reference proteome</keyword>
<dbReference type="EMBL" id="CATNWA010000028">
    <property type="protein sequence ID" value="CAI9531810.1"/>
    <property type="molecule type" value="Genomic_DNA"/>
</dbReference>
<dbReference type="PANTHER" id="PTHR31004">
    <property type="entry name" value="TRANSMEMBRANE PROTEIN 79"/>
    <property type="match status" value="1"/>
</dbReference>
<gene>
    <name evidence="1" type="ORF">SPARVUS_LOCUS72972</name>
</gene>
<protein>
    <submittedName>
        <fullName evidence="1">Uncharacterized protein</fullName>
    </submittedName>
</protein>
<comment type="caution">
    <text evidence="1">The sequence shown here is derived from an EMBL/GenBank/DDBJ whole genome shotgun (WGS) entry which is preliminary data.</text>
</comment>
<name>A0ABN9A9D0_9NEOB</name>
<proteinExistence type="predicted"/>
<evidence type="ECO:0000313" key="1">
    <source>
        <dbReference type="EMBL" id="CAI9531810.1"/>
    </source>
</evidence>
<evidence type="ECO:0000313" key="2">
    <source>
        <dbReference type="Proteomes" id="UP001162483"/>
    </source>
</evidence>
<organism evidence="1 2">
    <name type="scientific">Staurois parvus</name>
    <dbReference type="NCBI Taxonomy" id="386267"/>
    <lineage>
        <taxon>Eukaryota</taxon>
        <taxon>Metazoa</taxon>
        <taxon>Chordata</taxon>
        <taxon>Craniata</taxon>
        <taxon>Vertebrata</taxon>
        <taxon>Euteleostomi</taxon>
        <taxon>Amphibia</taxon>
        <taxon>Batrachia</taxon>
        <taxon>Anura</taxon>
        <taxon>Neobatrachia</taxon>
        <taxon>Ranoidea</taxon>
        <taxon>Ranidae</taxon>
        <taxon>Staurois</taxon>
    </lineage>
</organism>
<sequence>MIVFPAFLYAAYAWLPFDAPLMPDIPTRLVYTLRCASFASFPIVLVQSISGEEL</sequence>
<dbReference type="Proteomes" id="UP001162483">
    <property type="component" value="Unassembled WGS sequence"/>
</dbReference>